<dbReference type="GO" id="GO:0046872">
    <property type="term" value="F:metal ion binding"/>
    <property type="evidence" value="ECO:0007669"/>
    <property type="project" value="UniProtKB-KW"/>
</dbReference>
<dbReference type="CDD" id="cd08662">
    <property type="entry name" value="M13"/>
    <property type="match status" value="1"/>
</dbReference>
<keyword evidence="12" id="KW-1185">Reference proteome</keyword>
<evidence type="ECO:0000256" key="3">
    <source>
        <dbReference type="ARBA" id="ARBA00022670"/>
    </source>
</evidence>
<dbReference type="Gene3D" id="1.10.1380.10">
    <property type="entry name" value="Neutral endopeptidase , domain2"/>
    <property type="match status" value="1"/>
</dbReference>
<dbReference type="Pfam" id="PF05649">
    <property type="entry name" value="Peptidase_M13_N"/>
    <property type="match status" value="1"/>
</dbReference>
<comment type="similarity">
    <text evidence="2">Belongs to the peptidase M13 family.</text>
</comment>
<dbReference type="Pfam" id="PF01431">
    <property type="entry name" value="Peptidase_M13"/>
    <property type="match status" value="1"/>
</dbReference>
<dbReference type="GO" id="GO:0005886">
    <property type="term" value="C:plasma membrane"/>
    <property type="evidence" value="ECO:0007669"/>
    <property type="project" value="TreeGrafter"/>
</dbReference>
<dbReference type="Gene3D" id="3.40.390.10">
    <property type="entry name" value="Collagenase (Catalytic Domain)"/>
    <property type="match status" value="1"/>
</dbReference>
<proteinExistence type="inferred from homology"/>
<keyword evidence="7" id="KW-0482">Metalloprotease</keyword>
<dbReference type="SUPFAM" id="SSF55486">
    <property type="entry name" value="Metalloproteases ('zincins'), catalytic domain"/>
    <property type="match status" value="1"/>
</dbReference>
<accession>A0A7D6VFE3</accession>
<dbReference type="AlphaFoldDB" id="A0A7D6VFE3"/>
<gene>
    <name evidence="11" type="ORF">H0264_05795</name>
</gene>
<dbReference type="EMBL" id="CP059399">
    <property type="protein sequence ID" value="QLY34154.1"/>
    <property type="molecule type" value="Genomic_DNA"/>
</dbReference>
<feature type="domain" description="Peptidase M13 C-terminal" evidence="9">
    <location>
        <begin position="447"/>
        <end position="647"/>
    </location>
</feature>
<dbReference type="GO" id="GO:0016485">
    <property type="term" value="P:protein processing"/>
    <property type="evidence" value="ECO:0007669"/>
    <property type="project" value="TreeGrafter"/>
</dbReference>
<keyword evidence="6" id="KW-0862">Zinc</keyword>
<dbReference type="PANTHER" id="PTHR11733">
    <property type="entry name" value="ZINC METALLOPROTEASE FAMILY M13 NEPRILYSIN-RELATED"/>
    <property type="match status" value="1"/>
</dbReference>
<evidence type="ECO:0000256" key="4">
    <source>
        <dbReference type="ARBA" id="ARBA00022723"/>
    </source>
</evidence>
<dbReference type="GO" id="GO:0004222">
    <property type="term" value="F:metalloendopeptidase activity"/>
    <property type="evidence" value="ECO:0007669"/>
    <property type="project" value="InterPro"/>
</dbReference>
<organism evidence="11 12">
    <name type="scientific">Nocardia huaxiensis</name>
    <dbReference type="NCBI Taxonomy" id="2755382"/>
    <lineage>
        <taxon>Bacteria</taxon>
        <taxon>Bacillati</taxon>
        <taxon>Actinomycetota</taxon>
        <taxon>Actinomycetes</taxon>
        <taxon>Mycobacteriales</taxon>
        <taxon>Nocardiaceae</taxon>
        <taxon>Nocardia</taxon>
    </lineage>
</organism>
<dbReference type="InterPro" id="IPR008753">
    <property type="entry name" value="Peptidase_M13_N"/>
</dbReference>
<comment type="cofactor">
    <cofactor evidence="1">
        <name>Zn(2+)</name>
        <dbReference type="ChEBI" id="CHEBI:29105"/>
    </cofactor>
</comment>
<evidence type="ECO:0000256" key="2">
    <source>
        <dbReference type="ARBA" id="ARBA00007357"/>
    </source>
</evidence>
<evidence type="ECO:0000256" key="7">
    <source>
        <dbReference type="ARBA" id="ARBA00023049"/>
    </source>
</evidence>
<evidence type="ECO:0000256" key="1">
    <source>
        <dbReference type="ARBA" id="ARBA00001947"/>
    </source>
</evidence>
<evidence type="ECO:0000256" key="6">
    <source>
        <dbReference type="ARBA" id="ARBA00022833"/>
    </source>
</evidence>
<feature type="region of interest" description="Disordered" evidence="8">
    <location>
        <begin position="1"/>
        <end position="23"/>
    </location>
</feature>
<protein>
    <submittedName>
        <fullName evidence="11">M13 family metallopeptidase</fullName>
    </submittedName>
</protein>
<keyword evidence="4" id="KW-0479">Metal-binding</keyword>
<dbReference type="InterPro" id="IPR042089">
    <property type="entry name" value="Peptidase_M13_dom_2"/>
</dbReference>
<evidence type="ECO:0000256" key="8">
    <source>
        <dbReference type="SAM" id="MobiDB-lite"/>
    </source>
</evidence>
<dbReference type="KEGG" id="nhu:H0264_05795"/>
<feature type="domain" description="Peptidase M13 N-terminal" evidence="10">
    <location>
        <begin position="24"/>
        <end position="395"/>
    </location>
</feature>
<evidence type="ECO:0000259" key="10">
    <source>
        <dbReference type="Pfam" id="PF05649"/>
    </source>
</evidence>
<dbReference type="PANTHER" id="PTHR11733:SF167">
    <property type="entry name" value="FI17812P1-RELATED"/>
    <property type="match status" value="1"/>
</dbReference>
<dbReference type="PRINTS" id="PR00786">
    <property type="entry name" value="NEPRILYSIN"/>
</dbReference>
<dbReference type="InterPro" id="IPR018497">
    <property type="entry name" value="Peptidase_M13_C"/>
</dbReference>
<sequence length="649" mass="72655">MSCSKDDKELAGPDLSGVDAAVRPQDDLYRHINGTWLKEYQLPPDKVAFSSFDEVSDRVQEQLRAIIEGLEDPKPGSEAQQIRDVYDARMNLDEIEQLGMTPLEDLFGQIDAAPGKPELAKVMAELPLGGLIGMGISIDRKNSDAYIPEVSQSGLGMGEQYYRKPELASKRAAYRTLLESIAKGAGFADPAGMADRVLELETRIAAGHWDNVKARNTDATYNRMSWTEMVALAPQYDWDAWLSGMTERPKNLFDTVVVRQPSYVTHAGNLWGEVDLALWREYLKLTLVRTYARYLPKAVSDANFEYVKVMNGLEKRPDTWKSAVAVVDDNLGEQLGKLYVDKHFPKEAKDQVLAMVDDLKAAYRENFENSGWMSPATRAAAIAKLDKIQAHVGYPDKWQDYSGLTITRGKLIQSLRAVNAFESKRSMERLGTPVDKAEWISNPQTVNAFYAAVFNRITFPAAFLQAPFFDKDAQPAVNFGAGAAVIGHEIGHGFDDQGSKYDGDGNLKDWWTPEDRAAFEARTAKIVAQYDPLVPEGLAPEQHVDGKLTLGENVADLRGLQMSLAAFRIAEKRRGVDNPDYRPLFEAWARNWRNKSTDEYAERLLTSDTHAPAEFRANQVVRNLPEFYAAYGVQEGDKLFLAEDQRVTF</sequence>
<evidence type="ECO:0000259" key="9">
    <source>
        <dbReference type="Pfam" id="PF01431"/>
    </source>
</evidence>
<name>A0A7D6VFE3_9NOCA</name>
<keyword evidence="5" id="KW-0378">Hydrolase</keyword>
<dbReference type="Proteomes" id="UP000515512">
    <property type="component" value="Chromosome"/>
</dbReference>
<dbReference type="InterPro" id="IPR000718">
    <property type="entry name" value="Peptidase_M13"/>
</dbReference>
<evidence type="ECO:0000256" key="5">
    <source>
        <dbReference type="ARBA" id="ARBA00022801"/>
    </source>
</evidence>
<evidence type="ECO:0000313" key="11">
    <source>
        <dbReference type="EMBL" id="QLY34154.1"/>
    </source>
</evidence>
<dbReference type="InterPro" id="IPR024079">
    <property type="entry name" value="MetalloPept_cat_dom_sf"/>
</dbReference>
<reference evidence="11 12" key="1">
    <citation type="submission" date="2020-07" db="EMBL/GenBank/DDBJ databases">
        <authorList>
            <person name="Zhuang K."/>
            <person name="Ran Y."/>
        </authorList>
    </citation>
    <scope>NUCLEOTIDE SEQUENCE [LARGE SCALE GENOMIC DNA]</scope>
    <source>
        <strain evidence="11 12">WCH-YHL-001</strain>
    </source>
</reference>
<evidence type="ECO:0000313" key="12">
    <source>
        <dbReference type="Proteomes" id="UP000515512"/>
    </source>
</evidence>
<feature type="compositionally biased region" description="Basic and acidic residues" evidence="8">
    <location>
        <begin position="1"/>
        <end position="11"/>
    </location>
</feature>
<dbReference type="PROSITE" id="PS51885">
    <property type="entry name" value="NEPRILYSIN"/>
    <property type="match status" value="1"/>
</dbReference>
<keyword evidence="3" id="KW-0645">Protease</keyword>